<reference evidence="2 3" key="1">
    <citation type="submission" date="2022-04" db="EMBL/GenBank/DDBJ databases">
        <title>Positive selection, recombination, and allopatry shape intraspecific diversity of widespread and dominant cyanobacteria.</title>
        <authorList>
            <person name="Wei J."/>
            <person name="Shu W."/>
            <person name="Hu C."/>
        </authorList>
    </citation>
    <scope>NUCLEOTIDE SEQUENCE [LARGE SCALE GENOMIC DNA]</scope>
    <source>
        <strain evidence="2 3">GB2-A4</strain>
    </source>
</reference>
<dbReference type="RefSeq" id="WP_190437428.1">
    <property type="nucleotide sequence ID" value="NZ_JAMPKM010000011.1"/>
</dbReference>
<dbReference type="SUPFAM" id="SSF47789">
    <property type="entry name" value="C-terminal domain of RNA polymerase alpha subunit"/>
    <property type="match status" value="1"/>
</dbReference>
<evidence type="ECO:0000313" key="2">
    <source>
        <dbReference type="EMBL" id="MEP0818867.1"/>
    </source>
</evidence>
<organism evidence="2 3">
    <name type="scientific">Trichocoleus desertorum GB2-A4</name>
    <dbReference type="NCBI Taxonomy" id="2933944"/>
    <lineage>
        <taxon>Bacteria</taxon>
        <taxon>Bacillati</taxon>
        <taxon>Cyanobacteriota</taxon>
        <taxon>Cyanophyceae</taxon>
        <taxon>Leptolyngbyales</taxon>
        <taxon>Trichocoleusaceae</taxon>
        <taxon>Trichocoleus</taxon>
    </lineage>
</organism>
<gene>
    <name evidence="2" type="ORF">NC998_17355</name>
</gene>
<dbReference type="Pfam" id="PF03118">
    <property type="entry name" value="RNA_pol_A_CTD"/>
    <property type="match status" value="1"/>
</dbReference>
<protein>
    <recommendedName>
        <fullName evidence="1">RNA polymerase alpha subunit C-terminal domain-containing protein</fullName>
    </recommendedName>
</protein>
<accession>A0ABV0JAR3</accession>
<keyword evidence="3" id="KW-1185">Reference proteome</keyword>
<evidence type="ECO:0000259" key="1">
    <source>
        <dbReference type="Pfam" id="PF03118"/>
    </source>
</evidence>
<dbReference type="EMBL" id="JAMPKM010000011">
    <property type="protein sequence ID" value="MEP0818867.1"/>
    <property type="molecule type" value="Genomic_DNA"/>
</dbReference>
<dbReference type="Gene3D" id="1.10.150.20">
    <property type="entry name" value="5' to 3' exonuclease, C-terminal subdomain"/>
    <property type="match status" value="1"/>
</dbReference>
<dbReference type="InterPro" id="IPR011260">
    <property type="entry name" value="RNAP_asu_C"/>
</dbReference>
<sequence>MSHHKNSLSQTSIEELQLSMQAYGFLKRTQIHSIADLINYTEEDLRILDATAAEEVIAALQSCLGITLQNVDAQII</sequence>
<dbReference type="Proteomes" id="UP001464891">
    <property type="component" value="Unassembled WGS sequence"/>
</dbReference>
<proteinExistence type="predicted"/>
<comment type="caution">
    <text evidence="2">The sequence shown here is derived from an EMBL/GenBank/DDBJ whole genome shotgun (WGS) entry which is preliminary data.</text>
</comment>
<feature type="domain" description="RNA polymerase alpha subunit C-terminal" evidence="1">
    <location>
        <begin position="3"/>
        <end position="46"/>
    </location>
</feature>
<name>A0ABV0JAR3_9CYAN</name>
<evidence type="ECO:0000313" key="3">
    <source>
        <dbReference type="Proteomes" id="UP001464891"/>
    </source>
</evidence>